<dbReference type="CDD" id="cd00616">
    <property type="entry name" value="AHBA_syn"/>
    <property type="match status" value="1"/>
</dbReference>
<name>A0A0E3ZGY0_9BACT</name>
<dbReference type="GO" id="GO:0000271">
    <property type="term" value="P:polysaccharide biosynthetic process"/>
    <property type="evidence" value="ECO:0007669"/>
    <property type="project" value="TreeGrafter"/>
</dbReference>
<dbReference type="Gene3D" id="3.40.640.10">
    <property type="entry name" value="Type I PLP-dependent aspartate aminotransferase-like (Major domain)"/>
    <property type="match status" value="1"/>
</dbReference>
<feature type="active site" description="Proton acceptor" evidence="3">
    <location>
        <position position="185"/>
    </location>
</feature>
<dbReference type="InterPro" id="IPR000653">
    <property type="entry name" value="DegT/StrS_aminotransferase"/>
</dbReference>
<dbReference type="RefSeq" id="WP_046312314.1">
    <property type="nucleotide sequence ID" value="NZ_CBCSCY010000006.1"/>
</dbReference>
<reference evidence="6 7" key="1">
    <citation type="journal article" date="2015" name="Sci. Rep.">
        <title>Unraveling adaptation of Pontibacter korlensis to radiation and infertility in desert through complete genome and comparative transcriptomic analysis.</title>
        <authorList>
            <person name="Dai J."/>
            <person name="Dai W."/>
            <person name="Qiu C."/>
            <person name="Yang Z."/>
            <person name="Zhang Y."/>
            <person name="Zhou M."/>
            <person name="Zhang L."/>
            <person name="Fang C."/>
            <person name="Gao Q."/>
            <person name="Yang Q."/>
            <person name="Li X."/>
            <person name="Wang Z."/>
            <person name="Wang Z."/>
            <person name="Jia Z."/>
            <person name="Chen X."/>
        </authorList>
    </citation>
    <scope>NUCLEOTIDE SEQUENCE [LARGE SCALE GENOMIC DNA]</scope>
    <source>
        <strain evidence="6 7">X14-1T</strain>
    </source>
</reference>
<keyword evidence="6" id="KW-0032">Aminotransferase</keyword>
<dbReference type="STRING" id="400092.PKOR_16880"/>
<dbReference type="AlphaFoldDB" id="A0A0E3ZGY0"/>
<dbReference type="Proteomes" id="UP000033109">
    <property type="component" value="Chromosome"/>
</dbReference>
<dbReference type="Gene3D" id="3.90.1150.10">
    <property type="entry name" value="Aspartate Aminotransferase, domain 1"/>
    <property type="match status" value="1"/>
</dbReference>
<proteinExistence type="inferred from homology"/>
<dbReference type="EMBL" id="CP009621">
    <property type="protein sequence ID" value="AKD04458.1"/>
    <property type="molecule type" value="Genomic_DNA"/>
</dbReference>
<dbReference type="HOGENOM" id="CLU_033332_6_0_10"/>
<keyword evidence="7" id="KW-1185">Reference proteome</keyword>
<evidence type="ECO:0000256" key="3">
    <source>
        <dbReference type="PIRSR" id="PIRSR000390-1"/>
    </source>
</evidence>
<dbReference type="InterPro" id="IPR015424">
    <property type="entry name" value="PyrdxlP-dep_Trfase"/>
</dbReference>
<dbReference type="PANTHER" id="PTHR30244:SF36">
    <property type="entry name" value="3-OXO-GLUCOSE-6-PHOSPHATE:GLUTAMATE AMINOTRANSFERASE"/>
    <property type="match status" value="1"/>
</dbReference>
<dbReference type="InterPro" id="IPR015421">
    <property type="entry name" value="PyrdxlP-dep_Trfase_major"/>
</dbReference>
<accession>A0A0E3ZGY0</accession>
<dbReference type="GO" id="GO:0008483">
    <property type="term" value="F:transaminase activity"/>
    <property type="evidence" value="ECO:0007669"/>
    <property type="project" value="UniProtKB-KW"/>
</dbReference>
<dbReference type="PIRSF" id="PIRSF000390">
    <property type="entry name" value="PLP_StrS"/>
    <property type="match status" value="1"/>
</dbReference>
<dbReference type="OrthoDB" id="9804264at2"/>
<dbReference type="KEGG" id="pko:PKOR_16880"/>
<evidence type="ECO:0000256" key="1">
    <source>
        <dbReference type="ARBA" id="ARBA00022898"/>
    </source>
</evidence>
<evidence type="ECO:0000313" key="7">
    <source>
        <dbReference type="Proteomes" id="UP000033109"/>
    </source>
</evidence>
<evidence type="ECO:0000256" key="4">
    <source>
        <dbReference type="PIRSR" id="PIRSR000390-2"/>
    </source>
</evidence>
<dbReference type="SUPFAM" id="SSF53383">
    <property type="entry name" value="PLP-dependent transferases"/>
    <property type="match status" value="1"/>
</dbReference>
<sequence>MIDYENLYWLNKPFFEDYQISFGETLNSGWYILGKGVDTFEEEFASYCHVKHCVGVANGLDALILSLKAFNFPKNKEVLVPSNTYIATILSILHAGLKPVLVEPDIRTYNIDPKKIEEKITKDTVAIMVVHLYGKCCQMDTIMELARTYNLKVVEDCAQAHGATHNGNIVGGFGDFGAFSFYPTKNLGALGDAGAITCRSDELAEKLKALRNYGSRIKYVNDYIGYNSRLDELQAAFLRQKLKRLDEINAHKRKLANTYFSLLTDKVIKPVVENGFYDVYHIFNIRTSKRNELKEFLLEQGIKTEIHYPIPPHQQKGLAGVFENNYPISEEIHATTLSLPISFIHTEDDVAKVSEAINKFADLHL</sequence>
<keyword evidence="1 4" id="KW-0663">Pyridoxal phosphate</keyword>
<keyword evidence="6" id="KW-0808">Transferase</keyword>
<dbReference type="Pfam" id="PF01041">
    <property type="entry name" value="DegT_DnrJ_EryC1"/>
    <property type="match status" value="1"/>
</dbReference>
<organism evidence="6 7">
    <name type="scientific">Pontibacter korlensis</name>
    <dbReference type="NCBI Taxonomy" id="400092"/>
    <lineage>
        <taxon>Bacteria</taxon>
        <taxon>Pseudomonadati</taxon>
        <taxon>Bacteroidota</taxon>
        <taxon>Cytophagia</taxon>
        <taxon>Cytophagales</taxon>
        <taxon>Hymenobacteraceae</taxon>
        <taxon>Pontibacter</taxon>
    </lineage>
</organism>
<evidence type="ECO:0000256" key="2">
    <source>
        <dbReference type="ARBA" id="ARBA00037999"/>
    </source>
</evidence>
<evidence type="ECO:0000313" key="6">
    <source>
        <dbReference type="EMBL" id="AKD04458.1"/>
    </source>
</evidence>
<comment type="similarity">
    <text evidence="2 5">Belongs to the DegT/DnrJ/EryC1 family.</text>
</comment>
<dbReference type="PATRIC" id="fig|400092.3.peg.3702"/>
<gene>
    <name evidence="6" type="ORF">PKOR_16880</name>
</gene>
<evidence type="ECO:0000256" key="5">
    <source>
        <dbReference type="RuleBase" id="RU004508"/>
    </source>
</evidence>
<dbReference type="InterPro" id="IPR015422">
    <property type="entry name" value="PyrdxlP-dep_Trfase_small"/>
</dbReference>
<protein>
    <submittedName>
        <fullName evidence="6">Aminotransferase</fullName>
    </submittedName>
</protein>
<dbReference type="GO" id="GO:0030170">
    <property type="term" value="F:pyridoxal phosphate binding"/>
    <property type="evidence" value="ECO:0007669"/>
    <property type="project" value="TreeGrafter"/>
</dbReference>
<dbReference type="PANTHER" id="PTHR30244">
    <property type="entry name" value="TRANSAMINASE"/>
    <property type="match status" value="1"/>
</dbReference>
<feature type="modified residue" description="N6-(pyridoxal phosphate)lysine" evidence="4">
    <location>
        <position position="185"/>
    </location>
</feature>